<keyword evidence="3" id="KW-1185">Reference proteome</keyword>
<dbReference type="AlphaFoldDB" id="A0A2B4SC45"/>
<organism evidence="2 3">
    <name type="scientific">Stylophora pistillata</name>
    <name type="common">Smooth cauliflower coral</name>
    <dbReference type="NCBI Taxonomy" id="50429"/>
    <lineage>
        <taxon>Eukaryota</taxon>
        <taxon>Metazoa</taxon>
        <taxon>Cnidaria</taxon>
        <taxon>Anthozoa</taxon>
        <taxon>Hexacorallia</taxon>
        <taxon>Scleractinia</taxon>
        <taxon>Astrocoeniina</taxon>
        <taxon>Pocilloporidae</taxon>
        <taxon>Stylophora</taxon>
    </lineage>
</organism>
<protein>
    <recommendedName>
        <fullName evidence="1">YqaJ viral recombinase domain-containing protein</fullName>
    </recommendedName>
</protein>
<dbReference type="InterPro" id="IPR011335">
    <property type="entry name" value="Restrct_endonuc-II-like"/>
</dbReference>
<evidence type="ECO:0000259" key="1">
    <source>
        <dbReference type="Pfam" id="PF09588"/>
    </source>
</evidence>
<comment type="caution">
    <text evidence="2">The sequence shown here is derived from an EMBL/GenBank/DDBJ whole genome shotgun (WGS) entry which is preliminary data.</text>
</comment>
<proteinExistence type="predicted"/>
<dbReference type="PANTHER" id="PTHR47526:SF3">
    <property type="entry name" value="PHD-TYPE DOMAIN-CONTAINING PROTEIN"/>
    <property type="match status" value="1"/>
</dbReference>
<gene>
    <name evidence="2" type="ORF">AWC38_SpisGene7019</name>
</gene>
<name>A0A2B4SC45_STYPI</name>
<feature type="domain" description="YqaJ viral recombinase" evidence="1">
    <location>
        <begin position="94"/>
        <end position="214"/>
    </location>
</feature>
<dbReference type="InterPro" id="IPR011604">
    <property type="entry name" value="PDDEXK-like_dom_sf"/>
</dbReference>
<dbReference type="Proteomes" id="UP000225706">
    <property type="component" value="Unassembled WGS sequence"/>
</dbReference>
<dbReference type="SUPFAM" id="SSF52980">
    <property type="entry name" value="Restriction endonuclease-like"/>
    <property type="match status" value="1"/>
</dbReference>
<sequence length="369" mass="41758">MEDGHREGKSLIFVSKSSGNKDKALLKAVEEEEESHDAQDLPLPLSQDAEKFASKHKGEGEVTMVMGFLESLHFSQNQCDSIEKATRAQSQCTEWVEQRKGRITASKFHEVHTKVKTLIAGHKKVVKTKPLIARIVHHQSLNNVPAMQEGRVHEKDALDAFVKTEGPKHTNMQIFQAGLFVKKDLPYIGASLDAIGTCDCCGTFIVECKCPYSIKGERVLDAWNRTEFLRMDSGRVCQNKGHKYHTQSQGEIVLSNCSKGYFVVWTQVGDPLVKEVLPDEAFNQTVEQNLIFFYKGYVVKALVGLLGIFYCPKCECLCLEPDEIEKDGENSVCWDQCELWYDWECEELTTEPGELHWLCSSCRQLKSIE</sequence>
<dbReference type="STRING" id="50429.A0A2B4SC45"/>
<dbReference type="GO" id="GO:0006281">
    <property type="term" value="P:DNA repair"/>
    <property type="evidence" value="ECO:0007669"/>
    <property type="project" value="UniProtKB-ARBA"/>
</dbReference>
<accession>A0A2B4SC45</accession>
<evidence type="ECO:0000313" key="3">
    <source>
        <dbReference type="Proteomes" id="UP000225706"/>
    </source>
</evidence>
<evidence type="ECO:0000313" key="2">
    <source>
        <dbReference type="EMBL" id="PFX28254.1"/>
    </source>
</evidence>
<dbReference type="InterPro" id="IPR019080">
    <property type="entry name" value="YqaJ_viral_recombinase"/>
</dbReference>
<dbReference type="Gene3D" id="3.90.320.10">
    <property type="match status" value="1"/>
</dbReference>
<dbReference type="CDD" id="cd22343">
    <property type="entry name" value="PDDEXK_lambda_exonuclease-like"/>
    <property type="match status" value="1"/>
</dbReference>
<dbReference type="EMBL" id="LSMT01000087">
    <property type="protein sequence ID" value="PFX28254.1"/>
    <property type="molecule type" value="Genomic_DNA"/>
</dbReference>
<reference evidence="3" key="1">
    <citation type="journal article" date="2017" name="bioRxiv">
        <title>Comparative analysis of the genomes of Stylophora pistillata and Acropora digitifera provides evidence for extensive differences between species of corals.</title>
        <authorList>
            <person name="Voolstra C.R."/>
            <person name="Li Y."/>
            <person name="Liew Y.J."/>
            <person name="Baumgarten S."/>
            <person name="Zoccola D."/>
            <person name="Flot J.-F."/>
            <person name="Tambutte S."/>
            <person name="Allemand D."/>
            <person name="Aranda M."/>
        </authorList>
    </citation>
    <scope>NUCLEOTIDE SEQUENCE [LARGE SCALE GENOMIC DNA]</scope>
</reference>
<dbReference type="OrthoDB" id="5980319at2759"/>
<dbReference type="Pfam" id="PF09588">
    <property type="entry name" value="YqaJ"/>
    <property type="match status" value="1"/>
</dbReference>
<dbReference type="PANTHER" id="PTHR47526">
    <property type="entry name" value="ATP-DEPENDENT DNA HELICASE"/>
    <property type="match status" value="1"/>
</dbReference>